<proteinExistence type="predicted"/>
<protein>
    <recommendedName>
        <fullName evidence="4">Secreted protein</fullName>
    </recommendedName>
</protein>
<sequence>MRRSLAAVLVHLTRPRPGAPASAYSLSFSLSPYERPRRNGSVRISISLVARSSWYHINKVITEKRRSSTGDASLSEERLKRTHGYV</sequence>
<feature type="region of interest" description="Disordered" evidence="1">
    <location>
        <begin position="64"/>
        <end position="86"/>
    </location>
</feature>
<keyword evidence="3" id="KW-1185">Reference proteome</keyword>
<name>A0ABN7AHJ5_9HEMI</name>
<evidence type="ECO:0008006" key="4">
    <source>
        <dbReference type="Google" id="ProtNLM"/>
    </source>
</evidence>
<evidence type="ECO:0000256" key="1">
    <source>
        <dbReference type="SAM" id="MobiDB-lite"/>
    </source>
</evidence>
<evidence type="ECO:0000313" key="3">
    <source>
        <dbReference type="Proteomes" id="UP001307889"/>
    </source>
</evidence>
<accession>A0ABN7AHJ5</accession>
<organism evidence="2 3">
    <name type="scientific">Nesidiocoris tenuis</name>
    <dbReference type="NCBI Taxonomy" id="355587"/>
    <lineage>
        <taxon>Eukaryota</taxon>
        <taxon>Metazoa</taxon>
        <taxon>Ecdysozoa</taxon>
        <taxon>Arthropoda</taxon>
        <taxon>Hexapoda</taxon>
        <taxon>Insecta</taxon>
        <taxon>Pterygota</taxon>
        <taxon>Neoptera</taxon>
        <taxon>Paraneoptera</taxon>
        <taxon>Hemiptera</taxon>
        <taxon>Heteroptera</taxon>
        <taxon>Panheteroptera</taxon>
        <taxon>Cimicomorpha</taxon>
        <taxon>Miridae</taxon>
        <taxon>Dicyphina</taxon>
        <taxon>Nesidiocoris</taxon>
    </lineage>
</organism>
<reference evidence="2 3" key="1">
    <citation type="submission" date="2023-09" db="EMBL/GenBank/DDBJ databases">
        <title>Nesidiocoris tenuis whole genome shotgun sequence.</title>
        <authorList>
            <person name="Shibata T."/>
            <person name="Shimoda M."/>
            <person name="Kobayashi T."/>
            <person name="Uehara T."/>
        </authorList>
    </citation>
    <scope>NUCLEOTIDE SEQUENCE [LARGE SCALE GENOMIC DNA]</scope>
    <source>
        <strain evidence="2 3">Japan</strain>
    </source>
</reference>
<dbReference type="Proteomes" id="UP001307889">
    <property type="component" value="Chromosome 2"/>
</dbReference>
<dbReference type="EMBL" id="AP028910">
    <property type="protein sequence ID" value="BES91518.1"/>
    <property type="molecule type" value="Genomic_DNA"/>
</dbReference>
<gene>
    <name evidence="2" type="ORF">NTJ_04326</name>
</gene>
<evidence type="ECO:0000313" key="2">
    <source>
        <dbReference type="EMBL" id="BES91518.1"/>
    </source>
</evidence>